<dbReference type="RefSeq" id="XP_056689351.1">
    <property type="nucleotide sequence ID" value="XM_056833373.1"/>
</dbReference>
<keyword evidence="2" id="KW-0812">Transmembrane</keyword>
<protein>
    <submittedName>
        <fullName evidence="5">Vacuolar-processing enzyme-like</fullName>
    </submittedName>
</protein>
<dbReference type="GeneID" id="130464024"/>
<feature type="domain" description="Legumain prodomain" evidence="3">
    <location>
        <begin position="82"/>
        <end position="177"/>
    </location>
</feature>
<dbReference type="PROSITE" id="PS51257">
    <property type="entry name" value="PROKAR_LIPOPROTEIN"/>
    <property type="match status" value="1"/>
</dbReference>
<comment type="similarity">
    <text evidence="1">Belongs to the peptidase C13 family.</text>
</comment>
<dbReference type="Pfam" id="PF20985">
    <property type="entry name" value="Legum_prodom"/>
    <property type="match status" value="1"/>
</dbReference>
<dbReference type="InterPro" id="IPR048501">
    <property type="entry name" value="Legum_prodom"/>
</dbReference>
<evidence type="ECO:0000256" key="2">
    <source>
        <dbReference type="SAM" id="Phobius"/>
    </source>
</evidence>
<dbReference type="PANTHER" id="PTHR12000">
    <property type="entry name" value="HEMOGLOBINASE FAMILY MEMBER"/>
    <property type="match status" value="1"/>
</dbReference>
<dbReference type="InterPro" id="IPR046427">
    <property type="entry name" value="Legumain_prodom_sf"/>
</dbReference>
<keyword evidence="4" id="KW-1185">Reference proteome</keyword>
<accession>A0ABM3R1B2</accession>
<sequence length="188" mass="21655">MRFLLEKALNLLMTLAPLVSLGCLLTFFMLPNTSPLPCSNLFSLYLGEGEGILDQYEADLSHYKTQVYIEREGSLEREQAQKELDDEILHRKRVECTFVEIGKSYFGDHEGHKKLMEVRRPLVDDWNCFKDLANTYQTHCGQISTYHFKYTMAFANICNDNSFFEPSQFADIAARVCGKCNSSQIVHF</sequence>
<keyword evidence="2" id="KW-0472">Membrane</keyword>
<keyword evidence="2" id="KW-1133">Transmembrane helix</keyword>
<evidence type="ECO:0000313" key="5">
    <source>
        <dbReference type="RefSeq" id="XP_056689351.1"/>
    </source>
</evidence>
<dbReference type="CDD" id="cd21115">
    <property type="entry name" value="legumain_C"/>
    <property type="match status" value="1"/>
</dbReference>
<reference evidence="5" key="2">
    <citation type="submission" date="2025-08" db="UniProtKB">
        <authorList>
            <consortium name="RefSeq"/>
        </authorList>
    </citation>
    <scope>IDENTIFICATION</scope>
    <source>
        <tissue evidence="5">Leaf</tissue>
    </source>
</reference>
<name>A0ABM3R1B2_SPIOL</name>
<evidence type="ECO:0000259" key="3">
    <source>
        <dbReference type="Pfam" id="PF20985"/>
    </source>
</evidence>
<proteinExistence type="inferred from homology"/>
<dbReference type="Gene3D" id="1.10.132.130">
    <property type="match status" value="1"/>
</dbReference>
<evidence type="ECO:0000256" key="1">
    <source>
        <dbReference type="ARBA" id="ARBA00009941"/>
    </source>
</evidence>
<dbReference type="PANTHER" id="PTHR12000:SF50">
    <property type="entry name" value="VACUOLAR-PROCESSING ENZYME GAMMA-ISOZYME"/>
    <property type="match status" value="1"/>
</dbReference>
<dbReference type="Proteomes" id="UP000813463">
    <property type="component" value="Chromosome 6"/>
</dbReference>
<gene>
    <name evidence="5" type="primary">LOC130464024</name>
</gene>
<feature type="transmembrane region" description="Helical" evidence="2">
    <location>
        <begin position="12"/>
        <end position="30"/>
    </location>
</feature>
<dbReference type="InterPro" id="IPR001096">
    <property type="entry name" value="Peptidase_C13"/>
</dbReference>
<organism evidence="4 5">
    <name type="scientific">Spinacia oleracea</name>
    <name type="common">Spinach</name>
    <dbReference type="NCBI Taxonomy" id="3562"/>
    <lineage>
        <taxon>Eukaryota</taxon>
        <taxon>Viridiplantae</taxon>
        <taxon>Streptophyta</taxon>
        <taxon>Embryophyta</taxon>
        <taxon>Tracheophyta</taxon>
        <taxon>Spermatophyta</taxon>
        <taxon>Magnoliopsida</taxon>
        <taxon>eudicotyledons</taxon>
        <taxon>Gunneridae</taxon>
        <taxon>Pentapetalae</taxon>
        <taxon>Caryophyllales</taxon>
        <taxon>Chenopodiaceae</taxon>
        <taxon>Chenopodioideae</taxon>
        <taxon>Anserineae</taxon>
        <taxon>Spinacia</taxon>
    </lineage>
</organism>
<reference evidence="4" key="1">
    <citation type="journal article" date="2021" name="Nat. Commun.">
        <title>Genomic analyses provide insights into spinach domestication and the genetic basis of agronomic traits.</title>
        <authorList>
            <person name="Cai X."/>
            <person name="Sun X."/>
            <person name="Xu C."/>
            <person name="Sun H."/>
            <person name="Wang X."/>
            <person name="Ge C."/>
            <person name="Zhang Z."/>
            <person name="Wang Q."/>
            <person name="Fei Z."/>
            <person name="Jiao C."/>
            <person name="Wang Q."/>
        </authorList>
    </citation>
    <scope>NUCLEOTIDE SEQUENCE [LARGE SCALE GENOMIC DNA]</scope>
    <source>
        <strain evidence="4">cv. Varoflay</strain>
    </source>
</reference>
<evidence type="ECO:0000313" key="4">
    <source>
        <dbReference type="Proteomes" id="UP000813463"/>
    </source>
</evidence>